<evidence type="ECO:0000313" key="2">
    <source>
        <dbReference type="EMBL" id="VVM57403.1"/>
    </source>
</evidence>
<proteinExistence type="predicted"/>
<dbReference type="RefSeq" id="WP_263597098.1">
    <property type="nucleotide sequence ID" value="NZ_CABVHJ010000003.1"/>
</dbReference>
<keyword evidence="1" id="KW-1133">Transmembrane helix</keyword>
<organism evidence="2 3">
    <name type="scientific">Pseudomonas fluorescens</name>
    <dbReference type="NCBI Taxonomy" id="294"/>
    <lineage>
        <taxon>Bacteria</taxon>
        <taxon>Pseudomonadati</taxon>
        <taxon>Pseudomonadota</taxon>
        <taxon>Gammaproteobacteria</taxon>
        <taxon>Pseudomonadales</taxon>
        <taxon>Pseudomonadaceae</taxon>
        <taxon>Pseudomonas</taxon>
    </lineage>
</organism>
<keyword evidence="1" id="KW-0472">Membrane</keyword>
<dbReference type="EMBL" id="CABVHJ010000003">
    <property type="protein sequence ID" value="VVM57403.1"/>
    <property type="molecule type" value="Genomic_DNA"/>
</dbReference>
<feature type="transmembrane region" description="Helical" evidence="1">
    <location>
        <begin position="7"/>
        <end position="25"/>
    </location>
</feature>
<protein>
    <submittedName>
        <fullName evidence="2">Uncharacterized protein</fullName>
    </submittedName>
</protein>
<sequence>MSQLWPRIVISALGAALLALVWWGWHQGGLALMQLDMSIC</sequence>
<evidence type="ECO:0000256" key="1">
    <source>
        <dbReference type="SAM" id="Phobius"/>
    </source>
</evidence>
<dbReference type="Proteomes" id="UP000327167">
    <property type="component" value="Unassembled WGS sequence"/>
</dbReference>
<gene>
    <name evidence="2" type="ORF">PS655_01107</name>
</gene>
<accession>A0A5E6QP19</accession>
<dbReference type="AlphaFoldDB" id="A0A5E6QP19"/>
<reference evidence="2 3" key="1">
    <citation type="submission" date="2019-09" db="EMBL/GenBank/DDBJ databases">
        <authorList>
            <person name="Chandra G."/>
            <person name="Truman W A."/>
        </authorList>
    </citation>
    <scope>NUCLEOTIDE SEQUENCE [LARGE SCALE GENOMIC DNA]</scope>
    <source>
        <strain evidence="2">PS655</strain>
    </source>
</reference>
<evidence type="ECO:0000313" key="3">
    <source>
        <dbReference type="Proteomes" id="UP000327167"/>
    </source>
</evidence>
<name>A0A5E6QP19_PSEFL</name>
<keyword evidence="1" id="KW-0812">Transmembrane</keyword>